<protein>
    <recommendedName>
        <fullName evidence="8">NADPH:adrenodoxin oxidoreductase, mitochondrial</fullName>
        <ecNumber evidence="8">1.18.1.6</ecNumber>
    </recommendedName>
</protein>
<feature type="binding site" evidence="10">
    <location>
        <position position="429"/>
    </location>
    <ligand>
        <name>NADP(+)</name>
        <dbReference type="ChEBI" id="CHEBI:58349"/>
    </ligand>
</feature>
<dbReference type="Gene3D" id="3.40.50.720">
    <property type="entry name" value="NAD(P)-binding Rossmann-like Domain"/>
    <property type="match status" value="1"/>
</dbReference>
<keyword evidence="13" id="KW-1185">Reference proteome</keyword>
<dbReference type="GO" id="GO:0005739">
    <property type="term" value="C:mitochondrion"/>
    <property type="evidence" value="ECO:0007669"/>
    <property type="project" value="UniProtKB-SubCell"/>
</dbReference>
<dbReference type="PRINTS" id="PR00419">
    <property type="entry name" value="ADXRDTASE"/>
</dbReference>
<feature type="binding site" evidence="10">
    <location>
        <position position="265"/>
    </location>
    <ligand>
        <name>NADP(+)</name>
        <dbReference type="ChEBI" id="CHEBI:58349"/>
    </ligand>
</feature>
<evidence type="ECO:0000256" key="8">
    <source>
        <dbReference type="PIRNR" id="PIRNR000362"/>
    </source>
</evidence>
<keyword evidence="6 8" id="KW-0560">Oxidoreductase</keyword>
<evidence type="ECO:0000256" key="3">
    <source>
        <dbReference type="ARBA" id="ARBA00022630"/>
    </source>
</evidence>
<evidence type="ECO:0000256" key="5">
    <source>
        <dbReference type="ARBA" id="ARBA00022857"/>
    </source>
</evidence>
<evidence type="ECO:0000256" key="7">
    <source>
        <dbReference type="ARBA" id="ARBA00048933"/>
    </source>
</evidence>
<name>A0A6A6U9Y7_9PEZI</name>
<feature type="binding site" evidence="9">
    <location>
        <position position="85"/>
    </location>
    <ligand>
        <name>FAD</name>
        <dbReference type="ChEBI" id="CHEBI:57692"/>
    </ligand>
</feature>
<feature type="domain" description="FAD/NAD(P)-binding" evidence="11">
    <location>
        <begin position="47"/>
        <end position="220"/>
    </location>
</feature>
<reference evidence="12" key="1">
    <citation type="journal article" date="2020" name="Stud. Mycol.">
        <title>101 Dothideomycetes genomes: a test case for predicting lifestyles and emergence of pathogens.</title>
        <authorList>
            <person name="Haridas S."/>
            <person name="Albert R."/>
            <person name="Binder M."/>
            <person name="Bloem J."/>
            <person name="Labutti K."/>
            <person name="Salamov A."/>
            <person name="Andreopoulos B."/>
            <person name="Baker S."/>
            <person name="Barry K."/>
            <person name="Bills G."/>
            <person name="Bluhm B."/>
            <person name="Cannon C."/>
            <person name="Castanera R."/>
            <person name="Culley D."/>
            <person name="Daum C."/>
            <person name="Ezra D."/>
            <person name="Gonzalez J."/>
            <person name="Henrissat B."/>
            <person name="Kuo A."/>
            <person name="Liang C."/>
            <person name="Lipzen A."/>
            <person name="Lutzoni F."/>
            <person name="Magnuson J."/>
            <person name="Mondo S."/>
            <person name="Nolan M."/>
            <person name="Ohm R."/>
            <person name="Pangilinan J."/>
            <person name="Park H.-J."/>
            <person name="Ramirez L."/>
            <person name="Alfaro M."/>
            <person name="Sun H."/>
            <person name="Tritt A."/>
            <person name="Yoshinaga Y."/>
            <person name="Zwiers L.-H."/>
            <person name="Turgeon B."/>
            <person name="Goodwin S."/>
            <person name="Spatafora J."/>
            <person name="Crous P."/>
            <person name="Grigoriev I."/>
        </authorList>
    </citation>
    <scope>NUCLEOTIDE SEQUENCE</scope>
    <source>
        <strain evidence="12">CBS 115976</strain>
    </source>
</reference>
<organism evidence="12 13">
    <name type="scientific">Microthyrium microscopicum</name>
    <dbReference type="NCBI Taxonomy" id="703497"/>
    <lineage>
        <taxon>Eukaryota</taxon>
        <taxon>Fungi</taxon>
        <taxon>Dikarya</taxon>
        <taxon>Ascomycota</taxon>
        <taxon>Pezizomycotina</taxon>
        <taxon>Dothideomycetes</taxon>
        <taxon>Dothideomycetes incertae sedis</taxon>
        <taxon>Microthyriales</taxon>
        <taxon>Microthyriaceae</taxon>
        <taxon>Microthyrium</taxon>
    </lineage>
</organism>
<dbReference type="Gene3D" id="3.50.50.60">
    <property type="entry name" value="FAD/NAD(P)-binding domain"/>
    <property type="match status" value="1"/>
</dbReference>
<dbReference type="PANTHER" id="PTHR48467:SF1">
    <property type="entry name" value="GLUTAMATE SYNTHASE 1 [NADH], CHLOROPLASTIC-LIKE"/>
    <property type="match status" value="1"/>
</dbReference>
<dbReference type="InterPro" id="IPR021163">
    <property type="entry name" value="Ferredox_Rdtase_adrenod"/>
</dbReference>
<dbReference type="AlphaFoldDB" id="A0A6A6U9Y7"/>
<comment type="subcellular location">
    <subcellularLocation>
        <location evidence="8">Mitochondrion</location>
    </subcellularLocation>
</comment>
<evidence type="ECO:0000256" key="9">
    <source>
        <dbReference type="PIRSR" id="PIRSR000362-1"/>
    </source>
</evidence>
<feature type="binding site" evidence="10">
    <location>
        <begin position="209"/>
        <end position="212"/>
    </location>
    <ligand>
        <name>NADP(+)</name>
        <dbReference type="ChEBI" id="CHEBI:58349"/>
    </ligand>
</feature>
<evidence type="ECO:0000256" key="10">
    <source>
        <dbReference type="PIRSR" id="PIRSR000362-2"/>
    </source>
</evidence>
<keyword evidence="3 8" id="KW-0285">Flavoprotein</keyword>
<comment type="cofactor">
    <cofactor evidence="1 8 9">
        <name>FAD</name>
        <dbReference type="ChEBI" id="CHEBI:57692"/>
    </cofactor>
</comment>
<feature type="binding site" evidence="9">
    <location>
        <position position="56"/>
    </location>
    <ligand>
        <name>FAD</name>
        <dbReference type="ChEBI" id="CHEBI:57692"/>
    </ligand>
</feature>
<feature type="binding site" evidence="9">
    <location>
        <position position="137"/>
    </location>
    <ligand>
        <name>FAD</name>
        <dbReference type="ChEBI" id="CHEBI:57692"/>
    </ligand>
</feature>
<dbReference type="Proteomes" id="UP000799302">
    <property type="component" value="Unassembled WGS sequence"/>
</dbReference>
<accession>A0A6A6U9Y7</accession>
<keyword evidence="4 8" id="KW-0274">FAD</keyword>
<feature type="binding site" evidence="9">
    <location>
        <begin position="429"/>
        <end position="431"/>
    </location>
    <ligand>
        <name>FAD</name>
        <dbReference type="ChEBI" id="CHEBI:57692"/>
    </ligand>
</feature>
<feature type="binding site" evidence="9">
    <location>
        <position position="422"/>
    </location>
    <ligand>
        <name>FAD</name>
        <dbReference type="ChEBI" id="CHEBI:57692"/>
    </ligand>
</feature>
<sequence>MLALSSSSYICHNCFKSLRDVSVSAKNVSRRRLSSLSSPSIPTRPFRLAIIGSGPAGFYAASRVLREHNKTVIDMYEQLPVPFGLVRFGVAPDHPEVKVTSTLPLQNLANRPSQNCQDRFEEIASLPNFNFIGNIRLGQDIALSTLRPHYDAILFAYGASNDRLLNIPGENLPNILSAREFVAWYNGLPGFSNLPLPLSKARNAVIIGQGNVALDVARILLSDVSELRKTDTPEPVLAALSQNTCETVHIVGRRGPIQAAFTIKELRELTTSSRALQPVPRTYFPADLKTLPRARKRIAELLLKPVPSPTPPRSTELHFLAAPTTFNSEDGVLSSTTFSRTRFINDPFDPIARVEADNTAQSLTLPSDIAFRSIGYTASAIPGLEALDVPFNSARGIIPNTQGRVVTSGNGEVVPGMYVAGWVKRGPTGVIATTMADAFETADAIVADIGQIAEEKQSDGGGWEAVSAQIRDKVRTVSWAEWKAIEAEERRRGEKLGKPREKITSVEEMLKVLDG</sequence>
<dbReference type="InterPro" id="IPR023753">
    <property type="entry name" value="FAD/NAD-binding_dom"/>
</dbReference>
<evidence type="ECO:0000256" key="1">
    <source>
        <dbReference type="ARBA" id="ARBA00001974"/>
    </source>
</evidence>
<dbReference type="SUPFAM" id="SSF51971">
    <property type="entry name" value="Nucleotide-binding domain"/>
    <property type="match status" value="2"/>
</dbReference>
<comment type="catalytic activity">
    <reaction evidence="7 8">
        <text>2 reduced [adrenodoxin] + NADP(+) + H(+) = 2 oxidized [adrenodoxin] + NADPH</text>
        <dbReference type="Rhea" id="RHEA:42312"/>
        <dbReference type="Rhea" id="RHEA-COMP:9998"/>
        <dbReference type="Rhea" id="RHEA-COMP:9999"/>
        <dbReference type="ChEBI" id="CHEBI:15378"/>
        <dbReference type="ChEBI" id="CHEBI:33737"/>
        <dbReference type="ChEBI" id="CHEBI:33738"/>
        <dbReference type="ChEBI" id="CHEBI:57783"/>
        <dbReference type="ChEBI" id="CHEBI:58349"/>
        <dbReference type="EC" id="1.18.1.6"/>
    </reaction>
</comment>
<proteinExistence type="inferred from homology"/>
<feature type="binding site" evidence="10">
    <location>
        <begin position="253"/>
        <end position="254"/>
    </location>
    <ligand>
        <name>NADP(+)</name>
        <dbReference type="ChEBI" id="CHEBI:58349"/>
    </ligand>
</feature>
<dbReference type="PIRSF" id="PIRSF000362">
    <property type="entry name" value="FNR"/>
    <property type="match status" value="1"/>
</dbReference>
<dbReference type="EC" id="1.18.1.6" evidence="8"/>
<comment type="similarity">
    <text evidence="2 8">Belongs to the ferredoxin--NADP reductase type 1 family.</text>
</comment>
<dbReference type="PANTHER" id="PTHR48467">
    <property type="entry name" value="GLUTAMATE SYNTHASE 1 [NADH], CHLOROPLASTIC-LIKE"/>
    <property type="match status" value="1"/>
</dbReference>
<dbReference type="InterPro" id="IPR055275">
    <property type="entry name" value="Ferredox_Rdtase"/>
</dbReference>
<evidence type="ECO:0000313" key="12">
    <source>
        <dbReference type="EMBL" id="KAF2668257.1"/>
    </source>
</evidence>
<evidence type="ECO:0000256" key="4">
    <source>
        <dbReference type="ARBA" id="ARBA00022827"/>
    </source>
</evidence>
<feature type="binding site" evidence="9">
    <location>
        <position position="77"/>
    </location>
    <ligand>
        <name>FAD</name>
        <dbReference type="ChEBI" id="CHEBI:57692"/>
    </ligand>
</feature>
<evidence type="ECO:0000259" key="11">
    <source>
        <dbReference type="Pfam" id="PF07992"/>
    </source>
</evidence>
<evidence type="ECO:0000313" key="13">
    <source>
        <dbReference type="Proteomes" id="UP000799302"/>
    </source>
</evidence>
<dbReference type="Pfam" id="PF07992">
    <property type="entry name" value="Pyr_redox_2"/>
    <property type="match status" value="1"/>
</dbReference>
<evidence type="ECO:0000256" key="6">
    <source>
        <dbReference type="ARBA" id="ARBA00023002"/>
    </source>
</evidence>
<dbReference type="GO" id="GO:0016491">
    <property type="term" value="F:oxidoreductase activity"/>
    <property type="evidence" value="ECO:0007669"/>
    <property type="project" value="UniProtKB-KW"/>
</dbReference>
<evidence type="ECO:0000256" key="2">
    <source>
        <dbReference type="ARBA" id="ARBA00008312"/>
    </source>
</evidence>
<dbReference type="OrthoDB" id="333024at2759"/>
<dbReference type="InterPro" id="IPR036188">
    <property type="entry name" value="FAD/NAD-bd_sf"/>
</dbReference>
<gene>
    <name evidence="12" type="ORF">BT63DRAFT_425588</name>
</gene>
<keyword evidence="5 8" id="KW-0521">NADP</keyword>
<keyword evidence="8" id="KW-0496">Mitochondrion</keyword>
<dbReference type="EMBL" id="MU004236">
    <property type="protein sequence ID" value="KAF2668257.1"/>
    <property type="molecule type" value="Genomic_DNA"/>
</dbReference>